<evidence type="ECO:0000256" key="9">
    <source>
        <dbReference type="ARBA" id="ARBA00023014"/>
    </source>
</evidence>
<dbReference type="SUPFAM" id="SSF142754">
    <property type="entry name" value="NadA-like"/>
    <property type="match status" value="1"/>
</dbReference>
<dbReference type="GO" id="GO:0046872">
    <property type="term" value="F:metal ion binding"/>
    <property type="evidence" value="ECO:0007669"/>
    <property type="project" value="UniProtKB-KW"/>
</dbReference>
<dbReference type="PANTHER" id="PTHR30573">
    <property type="entry name" value="QUINOLINATE SYNTHETASE A"/>
    <property type="match status" value="1"/>
</dbReference>
<evidence type="ECO:0000256" key="10">
    <source>
        <dbReference type="NCBIfam" id="TIGR00550"/>
    </source>
</evidence>
<protein>
    <recommendedName>
        <fullName evidence="3 10">Quinolinate synthase</fullName>
        <ecNumber evidence="3 10">2.5.1.72</ecNumber>
    </recommendedName>
</protein>
<evidence type="ECO:0000256" key="1">
    <source>
        <dbReference type="ARBA" id="ARBA00001966"/>
    </source>
</evidence>
<keyword evidence="5" id="KW-0662">Pyridine nucleotide biosynthesis</keyword>
<dbReference type="EC" id="2.5.1.72" evidence="3 10"/>
<evidence type="ECO:0000256" key="6">
    <source>
        <dbReference type="ARBA" id="ARBA00022679"/>
    </source>
</evidence>
<dbReference type="GO" id="GO:0008987">
    <property type="term" value="F:quinolinate synthetase A activity"/>
    <property type="evidence" value="ECO:0007669"/>
    <property type="project" value="UniProtKB-UniRule"/>
</dbReference>
<comment type="pathway">
    <text evidence="2">Cofactor biosynthesis; NAD(+) biosynthesis; quinolinate from iminoaspartate: step 1/1.</text>
</comment>
<dbReference type="EMBL" id="CP029487">
    <property type="protein sequence ID" value="QCT71251.1"/>
    <property type="molecule type" value="Genomic_DNA"/>
</dbReference>
<evidence type="ECO:0000256" key="3">
    <source>
        <dbReference type="ARBA" id="ARBA00012669"/>
    </source>
</evidence>
<dbReference type="KEGG" id="emt:CPZ25_007890"/>
<dbReference type="GO" id="GO:0005829">
    <property type="term" value="C:cytosol"/>
    <property type="evidence" value="ECO:0007669"/>
    <property type="project" value="TreeGrafter"/>
</dbReference>
<dbReference type="AlphaFoldDB" id="A0A4P9C902"/>
<dbReference type="InterPro" id="IPR036094">
    <property type="entry name" value="NadA_sf"/>
</dbReference>
<reference evidence="11 12" key="1">
    <citation type="submission" date="2018-05" db="EMBL/GenBank/DDBJ databases">
        <title>Genome comparison of Eubacterium sp.</title>
        <authorList>
            <person name="Feng Y."/>
            <person name="Sanchez-Andrea I."/>
            <person name="Stams A.J.M."/>
            <person name="De Vos W.M."/>
        </authorList>
    </citation>
    <scope>NUCLEOTIDE SEQUENCE [LARGE SCALE GENOMIC DNA]</scope>
    <source>
        <strain evidence="11 12">YI</strain>
    </source>
</reference>
<keyword evidence="9" id="KW-0411">Iron-sulfur</keyword>
<keyword evidence="6" id="KW-0808">Transferase</keyword>
<evidence type="ECO:0000313" key="11">
    <source>
        <dbReference type="EMBL" id="QCT71251.1"/>
    </source>
</evidence>
<dbReference type="InterPro" id="IPR003473">
    <property type="entry name" value="NadA"/>
</dbReference>
<evidence type="ECO:0000256" key="2">
    <source>
        <dbReference type="ARBA" id="ARBA00005065"/>
    </source>
</evidence>
<sequence length="302" mass="33869">MNEMVERILELKKEKDVVILAHYYVTGDIQDIADYVGDSYLLSKKAAEASEKVILFCGVEFMGESAKILSPDKTVLLPDLEADCPMAHMVTPEDIRKLKKECPDAAVVCYINSTAETKAWADVCVTSSNAERVVAAMPQREIYFVPDSNLGRHIAEKLPEKTFYFHNGFCPTHARISEALVRKAKEDHPGAKVLMHPECIPDALALADYIGSTSGIIDFPGKDGGDSYIIATEEGVMHQMKKQYPDKAFYMVDDLCICENMKKNTLEKILHTLETLDNTMEMDEELRVQASRSLKKMHELAQ</sequence>
<gene>
    <name evidence="11" type="ORF">CPZ25_007890</name>
</gene>
<evidence type="ECO:0000256" key="7">
    <source>
        <dbReference type="ARBA" id="ARBA00022723"/>
    </source>
</evidence>
<organism evidence="11 12">
    <name type="scientific">Eubacterium maltosivorans</name>
    <dbReference type="NCBI Taxonomy" id="2041044"/>
    <lineage>
        <taxon>Bacteria</taxon>
        <taxon>Bacillati</taxon>
        <taxon>Bacillota</taxon>
        <taxon>Clostridia</taxon>
        <taxon>Eubacteriales</taxon>
        <taxon>Eubacteriaceae</taxon>
        <taxon>Eubacterium</taxon>
    </lineage>
</organism>
<dbReference type="RefSeq" id="WP_096920428.1">
    <property type="nucleotide sequence ID" value="NZ_CP029487.1"/>
</dbReference>
<keyword evidence="12" id="KW-1185">Reference proteome</keyword>
<comment type="cofactor">
    <cofactor evidence="1">
        <name>[4Fe-4S] cluster</name>
        <dbReference type="ChEBI" id="CHEBI:49883"/>
    </cofactor>
</comment>
<dbReference type="Pfam" id="PF02445">
    <property type="entry name" value="NadA"/>
    <property type="match status" value="1"/>
</dbReference>
<keyword evidence="7" id="KW-0479">Metal-binding</keyword>
<name>A0A4P9C902_EUBML</name>
<proteinExistence type="predicted"/>
<dbReference type="NCBIfam" id="NF006878">
    <property type="entry name" value="PRK09375.1-2"/>
    <property type="match status" value="1"/>
</dbReference>
<dbReference type="Proteomes" id="UP000218387">
    <property type="component" value="Chromosome"/>
</dbReference>
<dbReference type="PANTHER" id="PTHR30573:SF0">
    <property type="entry name" value="QUINOLINATE SYNTHASE, CHLOROPLASTIC"/>
    <property type="match status" value="1"/>
</dbReference>
<evidence type="ECO:0000313" key="12">
    <source>
        <dbReference type="Proteomes" id="UP000218387"/>
    </source>
</evidence>
<accession>A0A4P9C902</accession>
<dbReference type="Gene3D" id="3.40.50.10800">
    <property type="entry name" value="NadA-like"/>
    <property type="match status" value="3"/>
</dbReference>
<dbReference type="NCBIfam" id="TIGR00550">
    <property type="entry name" value="nadA"/>
    <property type="match status" value="1"/>
</dbReference>
<dbReference type="GO" id="GO:0034628">
    <property type="term" value="P:'de novo' NAD+ biosynthetic process from L-aspartate"/>
    <property type="evidence" value="ECO:0007669"/>
    <property type="project" value="TreeGrafter"/>
</dbReference>
<keyword evidence="4" id="KW-0004">4Fe-4S</keyword>
<evidence type="ECO:0000256" key="5">
    <source>
        <dbReference type="ARBA" id="ARBA00022642"/>
    </source>
</evidence>
<keyword evidence="8" id="KW-0408">Iron</keyword>
<dbReference type="UniPathway" id="UPA00253">
    <property type="reaction ID" value="UER00327"/>
</dbReference>
<evidence type="ECO:0000256" key="4">
    <source>
        <dbReference type="ARBA" id="ARBA00022485"/>
    </source>
</evidence>
<evidence type="ECO:0000256" key="8">
    <source>
        <dbReference type="ARBA" id="ARBA00023004"/>
    </source>
</evidence>
<dbReference type="GO" id="GO:0051539">
    <property type="term" value="F:4 iron, 4 sulfur cluster binding"/>
    <property type="evidence" value="ECO:0007669"/>
    <property type="project" value="UniProtKB-KW"/>
</dbReference>